<dbReference type="InterPro" id="IPR017871">
    <property type="entry name" value="ABC_transporter-like_CS"/>
</dbReference>
<reference evidence="6" key="1">
    <citation type="journal article" date="2019" name="Int. J. Syst. Evol. Microbiol.">
        <title>The Global Catalogue of Microorganisms (GCM) 10K type strain sequencing project: providing services to taxonomists for standard genome sequencing and annotation.</title>
        <authorList>
            <consortium name="The Broad Institute Genomics Platform"/>
            <consortium name="The Broad Institute Genome Sequencing Center for Infectious Disease"/>
            <person name="Wu L."/>
            <person name="Ma J."/>
        </authorList>
    </citation>
    <scope>NUCLEOTIDE SEQUENCE [LARGE SCALE GENOMIC DNA]</scope>
    <source>
        <strain evidence="6">CGMCC 1.15122</strain>
    </source>
</reference>
<evidence type="ECO:0000313" key="6">
    <source>
        <dbReference type="Proteomes" id="UP000597301"/>
    </source>
</evidence>
<dbReference type="InterPro" id="IPR027417">
    <property type="entry name" value="P-loop_NTPase"/>
</dbReference>
<accession>A0ABQ1NNH3</accession>
<evidence type="ECO:0000313" key="5">
    <source>
        <dbReference type="EMBL" id="GGC81527.1"/>
    </source>
</evidence>
<evidence type="ECO:0000256" key="1">
    <source>
        <dbReference type="ARBA" id="ARBA00022448"/>
    </source>
</evidence>
<dbReference type="PANTHER" id="PTHR43023">
    <property type="entry name" value="PROTEIN TRIGALACTOSYLDIACYLGLYCEROL 3, CHLOROPLASTIC"/>
    <property type="match status" value="1"/>
</dbReference>
<dbReference type="Gene3D" id="3.40.50.300">
    <property type="entry name" value="P-loop containing nucleotide triphosphate hydrolases"/>
    <property type="match status" value="1"/>
</dbReference>
<dbReference type="InterPro" id="IPR003439">
    <property type="entry name" value="ABC_transporter-like_ATP-bd"/>
</dbReference>
<evidence type="ECO:0000256" key="3">
    <source>
        <dbReference type="ARBA" id="ARBA00022840"/>
    </source>
</evidence>
<comment type="caution">
    <text evidence="5">The sequence shown here is derived from an EMBL/GenBank/DDBJ whole genome shotgun (WGS) entry which is preliminary data.</text>
</comment>
<keyword evidence="1" id="KW-0813">Transport</keyword>
<dbReference type="Proteomes" id="UP000597301">
    <property type="component" value="Unassembled WGS sequence"/>
</dbReference>
<protein>
    <submittedName>
        <fullName evidence="5">ABC transporter ATP-binding protein</fullName>
    </submittedName>
</protein>
<dbReference type="EMBL" id="BMHM01000002">
    <property type="protein sequence ID" value="GGC81527.1"/>
    <property type="molecule type" value="Genomic_DNA"/>
</dbReference>
<keyword evidence="6" id="KW-1185">Reference proteome</keyword>
<dbReference type="PANTHER" id="PTHR43023:SF6">
    <property type="entry name" value="INTERMEMBRANE PHOSPHOLIPID TRANSPORT SYSTEM ATP-BINDING PROTEIN MLAF"/>
    <property type="match status" value="1"/>
</dbReference>
<dbReference type="CDD" id="cd03261">
    <property type="entry name" value="ABC_Org_Solvent_Resistant"/>
    <property type="match status" value="1"/>
</dbReference>
<evidence type="ECO:0000259" key="4">
    <source>
        <dbReference type="PROSITE" id="PS50893"/>
    </source>
</evidence>
<feature type="domain" description="ABC transporter" evidence="4">
    <location>
        <begin position="40"/>
        <end position="276"/>
    </location>
</feature>
<organism evidence="5 6">
    <name type="scientific">Vreelandella lutescens</name>
    <dbReference type="NCBI Taxonomy" id="1602943"/>
    <lineage>
        <taxon>Bacteria</taxon>
        <taxon>Pseudomonadati</taxon>
        <taxon>Pseudomonadota</taxon>
        <taxon>Gammaproteobacteria</taxon>
        <taxon>Oceanospirillales</taxon>
        <taxon>Halomonadaceae</taxon>
        <taxon>Vreelandella</taxon>
    </lineage>
</organism>
<dbReference type="GO" id="GO:0005524">
    <property type="term" value="F:ATP binding"/>
    <property type="evidence" value="ECO:0007669"/>
    <property type="project" value="UniProtKB-KW"/>
</dbReference>
<dbReference type="PROSITE" id="PS00211">
    <property type="entry name" value="ABC_TRANSPORTER_1"/>
    <property type="match status" value="1"/>
</dbReference>
<keyword evidence="2" id="KW-0547">Nucleotide-binding</keyword>
<sequence>MFDNISKTLFFKLPALSRFILTRFGIEMKVNQHMTDVPFIQVEDIHFSRGDNDIFRGVSMIIPRGKVTAIMGPSGTGKTTLLKLIGGQLTPDRGRILIDGQDVHRLSRKALFALRKRMGMLFQSGALFSDLDVFENVAFPLRVHTDLPDTMIRDLVLLKLQAVGLRGARHLTPAELSGGMARRVALARAVALDPELILYDEPFVGQDPISMGVLVQLIKRLNQALSLTSVVVSHDIKETLSIADYLYLIADGQVVAHGSPSTLEVNQDPRVSQFMHGEPDGPVPFHYPAETLYRDILGHDLAIKAG</sequence>
<dbReference type="SUPFAM" id="SSF52540">
    <property type="entry name" value="P-loop containing nucleoside triphosphate hydrolases"/>
    <property type="match status" value="1"/>
</dbReference>
<dbReference type="InterPro" id="IPR003593">
    <property type="entry name" value="AAA+_ATPase"/>
</dbReference>
<dbReference type="PROSITE" id="PS50893">
    <property type="entry name" value="ABC_TRANSPORTER_2"/>
    <property type="match status" value="1"/>
</dbReference>
<dbReference type="SMART" id="SM00382">
    <property type="entry name" value="AAA"/>
    <property type="match status" value="1"/>
</dbReference>
<evidence type="ECO:0000256" key="2">
    <source>
        <dbReference type="ARBA" id="ARBA00022741"/>
    </source>
</evidence>
<gene>
    <name evidence="5" type="ORF">GCM10011382_09620</name>
</gene>
<keyword evidence="3 5" id="KW-0067">ATP-binding</keyword>
<proteinExistence type="predicted"/>
<dbReference type="Pfam" id="PF00005">
    <property type="entry name" value="ABC_tran"/>
    <property type="match status" value="1"/>
</dbReference>
<name>A0ABQ1NNH3_9GAMM</name>